<dbReference type="Proteomes" id="UP000001292">
    <property type="component" value="Unassembled WGS sequence"/>
</dbReference>
<dbReference type="PANTHER" id="PTHR10194">
    <property type="entry name" value="RAS GTPASE-ACTIVATING PROTEINS"/>
    <property type="match status" value="1"/>
</dbReference>
<dbReference type="OMA" id="DQADCNP"/>
<keyword evidence="5" id="KW-1185">Reference proteome</keyword>
<name>B4ICH0_DROSE</name>
<evidence type="ECO:0000256" key="2">
    <source>
        <dbReference type="ARBA" id="ARBA00022553"/>
    </source>
</evidence>
<feature type="domain" description="Ras-GAP" evidence="3">
    <location>
        <begin position="228"/>
        <end position="291"/>
    </location>
</feature>
<dbReference type="STRING" id="7238.B4ICH0"/>
<evidence type="ECO:0000313" key="5">
    <source>
        <dbReference type="Proteomes" id="UP000001292"/>
    </source>
</evidence>
<evidence type="ECO:0000259" key="3">
    <source>
        <dbReference type="PROSITE" id="PS50018"/>
    </source>
</evidence>
<reference evidence="4 5" key="1">
    <citation type="journal article" date="2007" name="Nature">
        <title>Evolution of genes and genomes on the Drosophila phylogeny.</title>
        <authorList>
            <consortium name="Drosophila 12 Genomes Consortium"/>
            <person name="Clark A.G."/>
            <person name="Eisen M.B."/>
            <person name="Smith D.R."/>
            <person name="Bergman C.M."/>
            <person name="Oliver B."/>
            <person name="Markow T.A."/>
            <person name="Kaufman T.C."/>
            <person name="Kellis M."/>
            <person name="Gelbart W."/>
            <person name="Iyer V.N."/>
            <person name="Pollard D.A."/>
            <person name="Sackton T.B."/>
            <person name="Larracuente A.M."/>
            <person name="Singh N.D."/>
            <person name="Abad J.P."/>
            <person name="Abt D.N."/>
            <person name="Adryan B."/>
            <person name="Aguade M."/>
            <person name="Akashi H."/>
            <person name="Anderson W.W."/>
            <person name="Aquadro C.F."/>
            <person name="Ardell D.H."/>
            <person name="Arguello R."/>
            <person name="Artieri C.G."/>
            <person name="Barbash D.A."/>
            <person name="Barker D."/>
            <person name="Barsanti P."/>
            <person name="Batterham P."/>
            <person name="Batzoglou S."/>
            <person name="Begun D."/>
            <person name="Bhutkar A."/>
            <person name="Blanco E."/>
            <person name="Bosak S.A."/>
            <person name="Bradley R.K."/>
            <person name="Brand A.D."/>
            <person name="Brent M.R."/>
            <person name="Brooks A.N."/>
            <person name="Brown R.H."/>
            <person name="Butlin R.K."/>
            <person name="Caggese C."/>
            <person name="Calvi B.R."/>
            <person name="Bernardo de Carvalho A."/>
            <person name="Caspi A."/>
            <person name="Castrezana S."/>
            <person name="Celniker S.E."/>
            <person name="Chang J.L."/>
            <person name="Chapple C."/>
            <person name="Chatterji S."/>
            <person name="Chinwalla A."/>
            <person name="Civetta A."/>
            <person name="Clifton S.W."/>
            <person name="Comeron J.M."/>
            <person name="Costello J.C."/>
            <person name="Coyne J.A."/>
            <person name="Daub J."/>
            <person name="David R.G."/>
            <person name="Delcher A.L."/>
            <person name="Delehaunty K."/>
            <person name="Do C.B."/>
            <person name="Ebling H."/>
            <person name="Edwards K."/>
            <person name="Eickbush T."/>
            <person name="Evans J.D."/>
            <person name="Filipski A."/>
            <person name="Findeiss S."/>
            <person name="Freyhult E."/>
            <person name="Fulton L."/>
            <person name="Fulton R."/>
            <person name="Garcia A.C."/>
            <person name="Gardiner A."/>
            <person name="Garfield D.A."/>
            <person name="Garvin B.E."/>
            <person name="Gibson G."/>
            <person name="Gilbert D."/>
            <person name="Gnerre S."/>
            <person name="Godfrey J."/>
            <person name="Good R."/>
            <person name="Gotea V."/>
            <person name="Gravely B."/>
            <person name="Greenberg A.J."/>
            <person name="Griffiths-Jones S."/>
            <person name="Gross S."/>
            <person name="Guigo R."/>
            <person name="Gustafson E.A."/>
            <person name="Haerty W."/>
            <person name="Hahn M.W."/>
            <person name="Halligan D.L."/>
            <person name="Halpern A.L."/>
            <person name="Halter G.M."/>
            <person name="Han M.V."/>
            <person name="Heger A."/>
            <person name="Hillier L."/>
            <person name="Hinrichs A.S."/>
            <person name="Holmes I."/>
            <person name="Hoskins R.A."/>
            <person name="Hubisz M.J."/>
            <person name="Hultmark D."/>
            <person name="Huntley M.A."/>
            <person name="Jaffe D.B."/>
            <person name="Jagadeeshan S."/>
            <person name="Jeck W.R."/>
            <person name="Johnson J."/>
            <person name="Jones C.D."/>
            <person name="Jordan W.C."/>
            <person name="Karpen G.H."/>
            <person name="Kataoka E."/>
            <person name="Keightley P.D."/>
            <person name="Kheradpour P."/>
            <person name="Kirkness E.F."/>
            <person name="Koerich L.B."/>
            <person name="Kristiansen K."/>
            <person name="Kudrna D."/>
            <person name="Kulathinal R.J."/>
            <person name="Kumar S."/>
            <person name="Kwok R."/>
            <person name="Lander E."/>
            <person name="Langley C.H."/>
            <person name="Lapoint R."/>
            <person name="Lazzaro B.P."/>
            <person name="Lee S.J."/>
            <person name="Levesque L."/>
            <person name="Li R."/>
            <person name="Lin C.F."/>
            <person name="Lin M.F."/>
            <person name="Lindblad-Toh K."/>
            <person name="Llopart A."/>
            <person name="Long M."/>
            <person name="Low L."/>
            <person name="Lozovsky E."/>
            <person name="Lu J."/>
            <person name="Luo M."/>
            <person name="Machado C.A."/>
            <person name="Makalowski W."/>
            <person name="Marzo M."/>
            <person name="Matsuda M."/>
            <person name="Matzkin L."/>
            <person name="McAllister B."/>
            <person name="McBride C.S."/>
            <person name="McKernan B."/>
            <person name="McKernan K."/>
            <person name="Mendez-Lago M."/>
            <person name="Minx P."/>
            <person name="Mollenhauer M.U."/>
            <person name="Montooth K."/>
            <person name="Mount S.M."/>
            <person name="Mu X."/>
            <person name="Myers E."/>
            <person name="Negre B."/>
            <person name="Newfeld S."/>
            <person name="Nielsen R."/>
            <person name="Noor M.A."/>
            <person name="O'Grady P."/>
            <person name="Pachter L."/>
            <person name="Papaceit M."/>
            <person name="Parisi M.J."/>
            <person name="Parisi M."/>
            <person name="Parts L."/>
            <person name="Pedersen J.S."/>
            <person name="Pesole G."/>
            <person name="Phillippy A.M."/>
            <person name="Ponting C.P."/>
            <person name="Pop M."/>
            <person name="Porcelli D."/>
            <person name="Powell J.R."/>
            <person name="Prohaska S."/>
            <person name="Pruitt K."/>
            <person name="Puig M."/>
            <person name="Quesneville H."/>
            <person name="Ram K.R."/>
            <person name="Rand D."/>
            <person name="Rasmussen M.D."/>
            <person name="Reed L.K."/>
            <person name="Reenan R."/>
            <person name="Reily A."/>
            <person name="Remington K.A."/>
            <person name="Rieger T.T."/>
            <person name="Ritchie M.G."/>
            <person name="Robin C."/>
            <person name="Rogers Y.H."/>
            <person name="Rohde C."/>
            <person name="Rozas J."/>
            <person name="Rubenfield M.J."/>
            <person name="Ruiz A."/>
            <person name="Russo S."/>
            <person name="Salzberg S.L."/>
            <person name="Sanchez-Gracia A."/>
            <person name="Saranga D.J."/>
            <person name="Sato H."/>
            <person name="Schaeffer S.W."/>
            <person name="Schatz M.C."/>
            <person name="Schlenke T."/>
            <person name="Schwartz R."/>
            <person name="Segarra C."/>
            <person name="Singh R.S."/>
            <person name="Sirot L."/>
            <person name="Sirota M."/>
            <person name="Sisneros N.B."/>
            <person name="Smith C.D."/>
            <person name="Smith T.F."/>
            <person name="Spieth J."/>
            <person name="Stage D.E."/>
            <person name="Stark A."/>
            <person name="Stephan W."/>
            <person name="Strausberg R.L."/>
            <person name="Strempel S."/>
            <person name="Sturgill D."/>
            <person name="Sutton G."/>
            <person name="Sutton G.G."/>
            <person name="Tao W."/>
            <person name="Teichmann S."/>
            <person name="Tobari Y.N."/>
            <person name="Tomimura Y."/>
            <person name="Tsolas J.M."/>
            <person name="Valente V.L."/>
            <person name="Venter E."/>
            <person name="Venter J.C."/>
            <person name="Vicario S."/>
            <person name="Vieira F.G."/>
            <person name="Vilella A.J."/>
            <person name="Villasante A."/>
            <person name="Walenz B."/>
            <person name="Wang J."/>
            <person name="Wasserman M."/>
            <person name="Watts T."/>
            <person name="Wilson D."/>
            <person name="Wilson R.K."/>
            <person name="Wing R.A."/>
            <person name="Wolfner M.F."/>
            <person name="Wong A."/>
            <person name="Wong G.K."/>
            <person name="Wu C.I."/>
            <person name="Wu G."/>
            <person name="Yamamoto D."/>
            <person name="Yang H.P."/>
            <person name="Yang S.P."/>
            <person name="Yorke J.A."/>
            <person name="Yoshida K."/>
            <person name="Zdobnov E."/>
            <person name="Zhang P."/>
            <person name="Zhang Y."/>
            <person name="Zimin A.V."/>
            <person name="Baldwin J."/>
            <person name="Abdouelleil A."/>
            <person name="Abdulkadir J."/>
            <person name="Abebe A."/>
            <person name="Abera B."/>
            <person name="Abreu J."/>
            <person name="Acer S.C."/>
            <person name="Aftuck L."/>
            <person name="Alexander A."/>
            <person name="An P."/>
            <person name="Anderson E."/>
            <person name="Anderson S."/>
            <person name="Arachi H."/>
            <person name="Azer M."/>
            <person name="Bachantsang P."/>
            <person name="Barry A."/>
            <person name="Bayul T."/>
            <person name="Berlin A."/>
            <person name="Bessette D."/>
            <person name="Bloom T."/>
            <person name="Blye J."/>
            <person name="Boguslavskiy L."/>
            <person name="Bonnet C."/>
            <person name="Boukhgalter B."/>
            <person name="Bourzgui I."/>
            <person name="Brown A."/>
            <person name="Cahill P."/>
            <person name="Channer S."/>
            <person name="Cheshatsang Y."/>
            <person name="Chuda L."/>
            <person name="Citroen M."/>
            <person name="Collymore A."/>
            <person name="Cooke P."/>
            <person name="Costello M."/>
            <person name="D'Aco K."/>
            <person name="Daza R."/>
            <person name="De Haan G."/>
            <person name="DeGray S."/>
            <person name="DeMaso C."/>
            <person name="Dhargay N."/>
            <person name="Dooley K."/>
            <person name="Dooley E."/>
            <person name="Doricent M."/>
            <person name="Dorje P."/>
            <person name="Dorjee K."/>
            <person name="Dupes A."/>
            <person name="Elong R."/>
            <person name="Falk J."/>
            <person name="Farina A."/>
            <person name="Faro S."/>
            <person name="Ferguson D."/>
            <person name="Fisher S."/>
            <person name="Foley C.D."/>
            <person name="Franke A."/>
            <person name="Friedrich D."/>
            <person name="Gadbois L."/>
            <person name="Gearin G."/>
            <person name="Gearin C.R."/>
            <person name="Giannoukos G."/>
            <person name="Goode T."/>
            <person name="Graham J."/>
            <person name="Grandbois E."/>
            <person name="Grewal S."/>
            <person name="Gyaltsen K."/>
            <person name="Hafez N."/>
            <person name="Hagos B."/>
            <person name="Hall J."/>
            <person name="Henson C."/>
            <person name="Hollinger A."/>
            <person name="Honan T."/>
            <person name="Huard M.D."/>
            <person name="Hughes L."/>
            <person name="Hurhula B."/>
            <person name="Husby M.E."/>
            <person name="Kamat A."/>
            <person name="Kanga B."/>
            <person name="Kashin S."/>
            <person name="Khazanovich D."/>
            <person name="Kisner P."/>
            <person name="Lance K."/>
            <person name="Lara M."/>
            <person name="Lee W."/>
            <person name="Lennon N."/>
            <person name="Letendre F."/>
            <person name="LeVine R."/>
            <person name="Lipovsky A."/>
            <person name="Liu X."/>
            <person name="Liu J."/>
            <person name="Liu S."/>
            <person name="Lokyitsang T."/>
            <person name="Lokyitsang Y."/>
            <person name="Lubonja R."/>
            <person name="Lui A."/>
            <person name="MacDonald P."/>
            <person name="Magnisalis V."/>
            <person name="Maru K."/>
            <person name="Matthews C."/>
            <person name="McCusker W."/>
            <person name="McDonough S."/>
            <person name="Mehta T."/>
            <person name="Meldrim J."/>
            <person name="Meneus L."/>
            <person name="Mihai O."/>
            <person name="Mihalev A."/>
            <person name="Mihova T."/>
            <person name="Mittelman R."/>
            <person name="Mlenga V."/>
            <person name="Montmayeur A."/>
            <person name="Mulrain L."/>
            <person name="Navidi A."/>
            <person name="Naylor J."/>
            <person name="Negash T."/>
            <person name="Nguyen T."/>
            <person name="Nguyen N."/>
            <person name="Nicol R."/>
            <person name="Norbu C."/>
            <person name="Norbu N."/>
            <person name="Novod N."/>
            <person name="O'Neill B."/>
            <person name="Osman S."/>
            <person name="Markiewicz E."/>
            <person name="Oyono O.L."/>
            <person name="Patti C."/>
            <person name="Phunkhang P."/>
            <person name="Pierre F."/>
            <person name="Priest M."/>
            <person name="Raghuraman S."/>
            <person name="Rege F."/>
            <person name="Reyes R."/>
            <person name="Rise C."/>
            <person name="Rogov P."/>
            <person name="Ross K."/>
            <person name="Ryan E."/>
            <person name="Settipalli S."/>
            <person name="Shea T."/>
            <person name="Sherpa N."/>
            <person name="Shi L."/>
            <person name="Shih D."/>
            <person name="Sparrow T."/>
            <person name="Spaulding J."/>
            <person name="Stalker J."/>
            <person name="Stange-Thomann N."/>
            <person name="Stavropoulos S."/>
            <person name="Stone C."/>
            <person name="Strader C."/>
            <person name="Tesfaye S."/>
            <person name="Thomson T."/>
            <person name="Thoulutsang Y."/>
            <person name="Thoulutsang D."/>
            <person name="Topham K."/>
            <person name="Topping I."/>
            <person name="Tsamla T."/>
            <person name="Vassiliev H."/>
            <person name="Vo A."/>
            <person name="Wangchuk T."/>
            <person name="Wangdi T."/>
            <person name="Weiand M."/>
            <person name="Wilkinson J."/>
            <person name="Wilson A."/>
            <person name="Yadav S."/>
            <person name="Young G."/>
            <person name="Yu Q."/>
            <person name="Zembek L."/>
            <person name="Zhong D."/>
            <person name="Zimmer A."/>
            <person name="Zwirko Z."/>
            <person name="Jaffe D.B."/>
            <person name="Alvarez P."/>
            <person name="Brockman W."/>
            <person name="Butler J."/>
            <person name="Chin C."/>
            <person name="Gnerre S."/>
            <person name="Grabherr M."/>
            <person name="Kleber M."/>
            <person name="Mauceli E."/>
            <person name="MacCallum I."/>
        </authorList>
    </citation>
    <scope>NUCLEOTIDE SEQUENCE [LARGE SCALE GENOMIC DNA]</scope>
    <source>
        <strain evidence="5">Rob3c / Tucson 14021-0248.25</strain>
    </source>
</reference>
<dbReference type="SUPFAM" id="SSF48350">
    <property type="entry name" value="GTPase activation domain, GAP"/>
    <property type="match status" value="1"/>
</dbReference>
<dbReference type="HOGENOM" id="CLU_960606_0_0_1"/>
<dbReference type="InterPro" id="IPR039360">
    <property type="entry name" value="Ras_GTPase"/>
</dbReference>
<dbReference type="GO" id="GO:0005096">
    <property type="term" value="F:GTPase activator activity"/>
    <property type="evidence" value="ECO:0007669"/>
    <property type="project" value="UniProtKB-KW"/>
</dbReference>
<dbReference type="InterPro" id="IPR008936">
    <property type="entry name" value="Rho_GTPase_activation_prot"/>
</dbReference>
<dbReference type="PROSITE" id="PS50018">
    <property type="entry name" value="RAS_GTPASE_ACTIV_2"/>
    <property type="match status" value="1"/>
</dbReference>
<keyword evidence="2" id="KW-0597">Phosphoprotein</keyword>
<dbReference type="PANTHER" id="PTHR10194:SF142">
    <property type="entry name" value="NEUROFIBROMIN"/>
    <property type="match status" value="1"/>
</dbReference>
<protein>
    <submittedName>
        <fullName evidence="4">GM10289</fullName>
    </submittedName>
</protein>
<accession>B4ICH0</accession>
<dbReference type="FunFam" id="1.10.506.10:FF:000015">
    <property type="entry name" value="Neurofibromin isoform 1"/>
    <property type="match status" value="1"/>
</dbReference>
<dbReference type="AlphaFoldDB" id="B4ICH0"/>
<organism evidence="5">
    <name type="scientific">Drosophila sechellia</name>
    <name type="common">Fruit fly</name>
    <dbReference type="NCBI Taxonomy" id="7238"/>
    <lineage>
        <taxon>Eukaryota</taxon>
        <taxon>Metazoa</taxon>
        <taxon>Ecdysozoa</taxon>
        <taxon>Arthropoda</taxon>
        <taxon>Hexapoda</taxon>
        <taxon>Insecta</taxon>
        <taxon>Pterygota</taxon>
        <taxon>Neoptera</taxon>
        <taxon>Endopterygota</taxon>
        <taxon>Diptera</taxon>
        <taxon>Brachycera</taxon>
        <taxon>Muscomorpha</taxon>
        <taxon>Ephydroidea</taxon>
        <taxon>Drosophilidae</taxon>
        <taxon>Drosophila</taxon>
        <taxon>Sophophora</taxon>
    </lineage>
</organism>
<proteinExistence type="predicted"/>
<evidence type="ECO:0000256" key="1">
    <source>
        <dbReference type="ARBA" id="ARBA00022468"/>
    </source>
</evidence>
<keyword evidence="1" id="KW-0343">GTPase activation</keyword>
<sequence length="303" mass="33783">MKRRDDLAFRQEMKFRNKLVEYLTDWVMGTSHQIAPPSSADAAILTNTSLIFRDLDQACMEAVAALLRGLPLQPEESDRGDLMDAKSALFLKYFTLFMNLLNDCIDSSEAEKEMNNTPLLPPRPRMAAGKLTALRNATILAMSNLLGANIDSGLMHSIDLGYNPDLQTRAAFMEVLTQILQQGTEFDTLAETVLADRFEQLVQLVTMISDKGELPIAMALANVVTTSQMDELARVLVTLFDAKHLLSPLLWNMFYREVEVSDCMQTLFRGNSLGSKIMAFCFKIYGASYLQIATRAPYSSTPG</sequence>
<evidence type="ECO:0000313" key="4">
    <source>
        <dbReference type="EMBL" id="EDW45066.1"/>
    </source>
</evidence>
<dbReference type="EMBL" id="CH480828">
    <property type="protein sequence ID" value="EDW45066.1"/>
    <property type="molecule type" value="Genomic_DNA"/>
</dbReference>
<gene>
    <name evidence="4" type="primary">Dsec\GM10289</name>
    <name evidence="4" type="ORF">Dsec_GM10289</name>
</gene>
<dbReference type="Gene3D" id="1.10.506.10">
    <property type="entry name" value="GTPase Activation - p120gap, domain 1"/>
    <property type="match status" value="1"/>
</dbReference>
<dbReference type="SMR" id="B4ICH0"/>
<dbReference type="InterPro" id="IPR001936">
    <property type="entry name" value="RasGAP_dom"/>
</dbReference>